<evidence type="ECO:0000313" key="11">
    <source>
        <dbReference type="EMBL" id="BDD00720.1"/>
    </source>
</evidence>
<accession>A0ABN6LC07</accession>
<dbReference type="SUPFAM" id="SSF57783">
    <property type="entry name" value="Zinc beta-ribbon"/>
    <property type="match status" value="1"/>
</dbReference>
<dbReference type="InterPro" id="IPR034151">
    <property type="entry name" value="TOPRIM_DnaG_bac"/>
</dbReference>
<dbReference type="InterPro" id="IPR002694">
    <property type="entry name" value="Znf_CHC2"/>
</dbReference>
<dbReference type="Proteomes" id="UP001354989">
    <property type="component" value="Plasmid pPP1"/>
</dbReference>
<keyword evidence="5" id="KW-0235">DNA replication</keyword>
<dbReference type="Gene3D" id="3.90.580.10">
    <property type="entry name" value="Zinc finger, CHC2-type domain"/>
    <property type="match status" value="1"/>
</dbReference>
<keyword evidence="2" id="KW-0639">Primosome</keyword>
<dbReference type="InterPro" id="IPR050219">
    <property type="entry name" value="DnaG_primase"/>
</dbReference>
<evidence type="ECO:0000256" key="4">
    <source>
        <dbReference type="ARBA" id="ARBA00022695"/>
    </source>
</evidence>
<dbReference type="InterPro" id="IPR037068">
    <property type="entry name" value="DNA_primase_core_N_sf"/>
</dbReference>
<organism evidence="11 12">
    <name type="scientific">Persicobacter psychrovividus</name>
    <dbReference type="NCBI Taxonomy" id="387638"/>
    <lineage>
        <taxon>Bacteria</taxon>
        <taxon>Pseudomonadati</taxon>
        <taxon>Bacteroidota</taxon>
        <taxon>Cytophagia</taxon>
        <taxon>Cytophagales</taxon>
        <taxon>Persicobacteraceae</taxon>
        <taxon>Persicobacter</taxon>
    </lineage>
</organism>
<evidence type="ECO:0000313" key="12">
    <source>
        <dbReference type="Proteomes" id="UP001354989"/>
    </source>
</evidence>
<evidence type="ECO:0000256" key="7">
    <source>
        <dbReference type="ARBA" id="ARBA00022771"/>
    </source>
</evidence>
<evidence type="ECO:0000256" key="8">
    <source>
        <dbReference type="ARBA" id="ARBA00022833"/>
    </source>
</evidence>
<keyword evidence="9" id="KW-0804">Transcription</keyword>
<dbReference type="Pfam" id="PF08275">
    <property type="entry name" value="DNAG_N"/>
    <property type="match status" value="1"/>
</dbReference>
<evidence type="ECO:0000256" key="9">
    <source>
        <dbReference type="ARBA" id="ARBA00023163"/>
    </source>
</evidence>
<dbReference type="EMBL" id="AP025293">
    <property type="protein sequence ID" value="BDD00720.1"/>
    <property type="molecule type" value="Genomic_DNA"/>
</dbReference>
<dbReference type="PROSITE" id="PS50880">
    <property type="entry name" value="TOPRIM"/>
    <property type="match status" value="1"/>
</dbReference>
<dbReference type="PANTHER" id="PTHR30313">
    <property type="entry name" value="DNA PRIMASE"/>
    <property type="match status" value="1"/>
</dbReference>
<evidence type="ECO:0000259" key="10">
    <source>
        <dbReference type="PROSITE" id="PS50880"/>
    </source>
</evidence>
<sequence>MFAWYIHVIKMNKFISPDCIQQIKTVAATHEVIQDFIPLKSKGAHYEACCPFHKEKTPSFKIHPKRNSYKCFGCGASGDAIEFLRKHQKLDFTEAIEYLGNKYGLSIEYEQLSAAQEREIREIRDRKSAIGKVLSATIEEASLNDLPPEFLGRKYTESALKAAKIGFLISPPSAQIDKLNLKGTDLLNPAGKFRFANRICFPIFDLTGSVIAISGRAIGQQKPKYLHSGAQVWDKKNALYGIHVAHQFIGKQKGKEDTLYLCEGPTDVLRMWSQGLWNTCALLGTHLHEGQISLIKKLTENICYIADNDGETGRKAIDKIARKAIGKGLNVSVLVPEYGDPDEYLATLTQDEALGFIQTKQPYIEDYLLTPLLLEIKEKGPIFEAEQVEQLGALILSIPDDTKRMAYYELVSSRWKLFRNQIKLPKNVKLPVNHHSLSEENLQSYMKDDFYVENGYIMTLTNQGVKRVANFTFKVKYFLEHESEQNRILLQIKTCEHRNFLLMALATDLSTLNSFKKLISNRLGVIWLGTNATESIFQAYKAKAMKEAKTAYQLETIGRNAQRDFWVWGNGITKAGRFYPCQNNGIIELEAEQFYFPWAIQANSYVEDVQVSGYRSAMVYRYAEQCPISLEYFFELFFAVHQRKAPFLILFYLASLFWRDIYQMYQYFPLLFLYGVAGSGKSNGARSLQYMFGGIPQADGINIPSGGTTKGIQRLMASVSNIPTYLSEYNQNLPKQTIEFLKSLADGASDARGKFTNDNQTVSSQAKSSTIITGNDLPTNNLPLMSRCLILTYNKSEAKQWNDEKFEELNELLQTKSMSHLTNQLLSLQPTVTANYKKVRASVKEKIRLSAQNKGVKLEARDYNNITPFLTIFELAKISYPILTKYIDEEGIYEQYLEVFSHNNELYKEQDLVIDFLLTIRNSTDFKQGIHYDFTNQDNGHLYFYFKLRETYKDIYQKESYRTGEPTKSQHNIKEAILEHPSFHSYEPKNLRYDKLRKRSSGFLLDYVKLYYEYDIIIPDGDNRIEEINQIPITHMRA</sequence>
<dbReference type="Gene3D" id="3.40.1360.10">
    <property type="match status" value="1"/>
</dbReference>
<geneLocation type="plasmid" evidence="11 12">
    <name>pPP1</name>
</geneLocation>
<dbReference type="InterPro" id="IPR013264">
    <property type="entry name" value="DNAG_N"/>
</dbReference>
<dbReference type="CDD" id="cd03364">
    <property type="entry name" value="TOPRIM_DnaG_primases"/>
    <property type="match status" value="1"/>
</dbReference>
<evidence type="ECO:0000256" key="2">
    <source>
        <dbReference type="ARBA" id="ARBA00022515"/>
    </source>
</evidence>
<evidence type="ECO:0000256" key="5">
    <source>
        <dbReference type="ARBA" id="ARBA00022705"/>
    </source>
</evidence>
<dbReference type="SUPFAM" id="SSF56731">
    <property type="entry name" value="DNA primase core"/>
    <property type="match status" value="1"/>
</dbReference>
<dbReference type="Pfam" id="PF13155">
    <property type="entry name" value="Toprim_2"/>
    <property type="match status" value="1"/>
</dbReference>
<evidence type="ECO:0000256" key="6">
    <source>
        <dbReference type="ARBA" id="ARBA00022723"/>
    </source>
</evidence>
<protein>
    <recommendedName>
        <fullName evidence="10">Toprim domain-containing protein</fullName>
    </recommendedName>
</protein>
<keyword evidence="1" id="KW-0240">DNA-directed RNA polymerase</keyword>
<dbReference type="InterPro" id="IPR006171">
    <property type="entry name" value="TOPRIM_dom"/>
</dbReference>
<dbReference type="SMART" id="SM00400">
    <property type="entry name" value="ZnF_CHCC"/>
    <property type="match status" value="1"/>
</dbReference>
<keyword evidence="11" id="KW-0614">Plasmid</keyword>
<keyword evidence="4" id="KW-0548">Nucleotidyltransferase</keyword>
<evidence type="ECO:0000256" key="3">
    <source>
        <dbReference type="ARBA" id="ARBA00022679"/>
    </source>
</evidence>
<dbReference type="Pfam" id="PF01807">
    <property type="entry name" value="Zn_ribbon_DnaG"/>
    <property type="match status" value="1"/>
</dbReference>
<keyword evidence="7" id="KW-0863">Zinc-finger</keyword>
<keyword evidence="3" id="KW-0808">Transferase</keyword>
<name>A0ABN6LC07_9BACT</name>
<keyword evidence="12" id="KW-1185">Reference proteome</keyword>
<dbReference type="InterPro" id="IPR036977">
    <property type="entry name" value="DNA_primase_Znf_CHC2"/>
</dbReference>
<feature type="domain" description="Toprim" evidence="10">
    <location>
        <begin position="257"/>
        <end position="339"/>
    </location>
</feature>
<dbReference type="Gene3D" id="3.90.980.10">
    <property type="entry name" value="DNA primase, catalytic core, N-terminal domain"/>
    <property type="match status" value="1"/>
</dbReference>
<keyword evidence="6" id="KW-0479">Metal-binding</keyword>
<gene>
    <name evidence="11" type="ORF">PEPS_30000</name>
</gene>
<keyword evidence="8" id="KW-0862">Zinc</keyword>
<evidence type="ECO:0000256" key="1">
    <source>
        <dbReference type="ARBA" id="ARBA00022478"/>
    </source>
</evidence>
<dbReference type="PANTHER" id="PTHR30313:SF2">
    <property type="entry name" value="DNA PRIMASE"/>
    <property type="match status" value="1"/>
</dbReference>
<reference evidence="11 12" key="1">
    <citation type="submission" date="2021-12" db="EMBL/GenBank/DDBJ databases">
        <title>Genome sequencing of bacteria with rrn-lacking chromosome and rrn-plasmid.</title>
        <authorList>
            <person name="Anda M."/>
            <person name="Iwasaki W."/>
        </authorList>
    </citation>
    <scope>NUCLEOTIDE SEQUENCE [LARGE SCALE GENOMIC DNA]</scope>
    <source>
        <strain evidence="11 12">NBRC 101262</strain>
        <plasmid evidence="11 12">pPP1</plasmid>
    </source>
</reference>
<proteinExistence type="predicted"/>